<keyword evidence="1" id="KW-0732">Signal</keyword>
<sequence length="52" mass="6207">MFFETLHLLMLSFLPSPACRELMLQIRNINQFFFNEHRSSERHWILLASLGA</sequence>
<proteinExistence type="predicted"/>
<dbReference type="EMBL" id="CM026421">
    <property type="protein sequence ID" value="KAG0592001.1"/>
    <property type="molecule type" value="Genomic_DNA"/>
</dbReference>
<protein>
    <submittedName>
        <fullName evidence="2">Uncharacterized protein</fullName>
    </submittedName>
</protein>
<gene>
    <name evidence="2" type="ORF">KC19_1G217400</name>
</gene>
<accession>A0A8T0JBB7</accession>
<organism evidence="2 3">
    <name type="scientific">Ceratodon purpureus</name>
    <name type="common">Fire moss</name>
    <name type="synonym">Dicranum purpureum</name>
    <dbReference type="NCBI Taxonomy" id="3225"/>
    <lineage>
        <taxon>Eukaryota</taxon>
        <taxon>Viridiplantae</taxon>
        <taxon>Streptophyta</taxon>
        <taxon>Embryophyta</taxon>
        <taxon>Bryophyta</taxon>
        <taxon>Bryophytina</taxon>
        <taxon>Bryopsida</taxon>
        <taxon>Dicranidae</taxon>
        <taxon>Pseudoditrichales</taxon>
        <taxon>Ditrichaceae</taxon>
        <taxon>Ceratodon</taxon>
    </lineage>
</organism>
<evidence type="ECO:0000256" key="1">
    <source>
        <dbReference type="SAM" id="SignalP"/>
    </source>
</evidence>
<feature type="chain" id="PRO_5035891662" evidence="1">
    <location>
        <begin position="21"/>
        <end position="52"/>
    </location>
</feature>
<comment type="caution">
    <text evidence="2">The sequence shown here is derived from an EMBL/GenBank/DDBJ whole genome shotgun (WGS) entry which is preliminary data.</text>
</comment>
<keyword evidence="3" id="KW-1185">Reference proteome</keyword>
<name>A0A8T0JBB7_CERPU</name>
<evidence type="ECO:0000313" key="2">
    <source>
        <dbReference type="EMBL" id="KAG0592001.1"/>
    </source>
</evidence>
<reference evidence="2" key="1">
    <citation type="submission" date="2020-06" db="EMBL/GenBank/DDBJ databases">
        <title>WGS assembly of Ceratodon purpureus strain R40.</title>
        <authorList>
            <person name="Carey S.B."/>
            <person name="Jenkins J."/>
            <person name="Shu S."/>
            <person name="Lovell J.T."/>
            <person name="Sreedasyam A."/>
            <person name="Maumus F."/>
            <person name="Tiley G.P."/>
            <person name="Fernandez-Pozo N."/>
            <person name="Barry K."/>
            <person name="Chen C."/>
            <person name="Wang M."/>
            <person name="Lipzen A."/>
            <person name="Daum C."/>
            <person name="Saski C.A."/>
            <person name="Payton A.C."/>
            <person name="Mcbreen J.C."/>
            <person name="Conrad R.E."/>
            <person name="Kollar L.M."/>
            <person name="Olsson S."/>
            <person name="Huttunen S."/>
            <person name="Landis J.B."/>
            <person name="Wickett N.J."/>
            <person name="Johnson M.G."/>
            <person name="Rensing S.A."/>
            <person name="Grimwood J."/>
            <person name="Schmutz J."/>
            <person name="Mcdaniel S.F."/>
        </authorList>
    </citation>
    <scope>NUCLEOTIDE SEQUENCE</scope>
    <source>
        <strain evidence="2">R40</strain>
    </source>
</reference>
<evidence type="ECO:0000313" key="3">
    <source>
        <dbReference type="Proteomes" id="UP000822688"/>
    </source>
</evidence>
<dbReference type="AlphaFoldDB" id="A0A8T0JBB7"/>
<dbReference type="Proteomes" id="UP000822688">
    <property type="component" value="Chromosome 1"/>
</dbReference>
<feature type="signal peptide" evidence="1">
    <location>
        <begin position="1"/>
        <end position="20"/>
    </location>
</feature>